<dbReference type="SMART" id="SM00267">
    <property type="entry name" value="GGDEF"/>
    <property type="match status" value="1"/>
</dbReference>
<evidence type="ECO:0000259" key="4">
    <source>
        <dbReference type="PROSITE" id="PS50883"/>
    </source>
</evidence>
<dbReference type="InterPro" id="IPR011623">
    <property type="entry name" value="7TMR_DISM_rcpt_extracell_dom1"/>
</dbReference>
<gene>
    <name evidence="5" type="ORF">AAIA72_10865</name>
</gene>
<feature type="transmembrane region" description="Helical" evidence="3">
    <location>
        <begin position="193"/>
        <end position="211"/>
    </location>
</feature>
<dbReference type="InterPro" id="IPR000160">
    <property type="entry name" value="GGDEF_dom"/>
</dbReference>
<name>A0AB39UT19_9GAMM</name>
<dbReference type="InterPro" id="IPR035919">
    <property type="entry name" value="EAL_sf"/>
</dbReference>
<dbReference type="SUPFAM" id="SSF141868">
    <property type="entry name" value="EAL domain-like"/>
    <property type="match status" value="1"/>
</dbReference>
<evidence type="ECO:0000256" key="1">
    <source>
        <dbReference type="ARBA" id="ARBA00012282"/>
    </source>
</evidence>
<dbReference type="Pfam" id="PF00563">
    <property type="entry name" value="EAL"/>
    <property type="match status" value="1"/>
</dbReference>
<dbReference type="PANTHER" id="PTHR33121">
    <property type="entry name" value="CYCLIC DI-GMP PHOSPHODIESTERASE PDEF"/>
    <property type="match status" value="1"/>
</dbReference>
<feature type="transmembrane region" description="Helical" evidence="3">
    <location>
        <begin position="344"/>
        <end position="364"/>
    </location>
</feature>
<feature type="transmembrane region" description="Helical" evidence="3">
    <location>
        <begin position="255"/>
        <end position="274"/>
    </location>
</feature>
<dbReference type="Gene3D" id="3.30.70.270">
    <property type="match status" value="1"/>
</dbReference>
<dbReference type="InterPro" id="IPR043128">
    <property type="entry name" value="Rev_trsase/Diguanyl_cyclase"/>
</dbReference>
<feature type="transmembrane region" description="Helical" evidence="3">
    <location>
        <begin position="286"/>
        <end position="306"/>
    </location>
</feature>
<dbReference type="Pfam" id="PF07696">
    <property type="entry name" value="7TMR-DISMED2"/>
    <property type="match status" value="1"/>
</dbReference>
<evidence type="ECO:0000313" key="5">
    <source>
        <dbReference type="EMBL" id="XDT71305.1"/>
    </source>
</evidence>
<dbReference type="GO" id="GO:0071111">
    <property type="term" value="F:cyclic-guanylate-specific phosphodiesterase activity"/>
    <property type="evidence" value="ECO:0007669"/>
    <property type="project" value="UniProtKB-EC"/>
</dbReference>
<feature type="transmembrane region" description="Helical" evidence="3">
    <location>
        <begin position="312"/>
        <end position="332"/>
    </location>
</feature>
<dbReference type="PANTHER" id="PTHR33121:SF19">
    <property type="entry name" value="CYCLIC DI-GMP PHOSPHODIESTERASE PA2567"/>
    <property type="match status" value="1"/>
</dbReference>
<organism evidence="5">
    <name type="scientific">Thermohahella caldifontis</name>
    <dbReference type="NCBI Taxonomy" id="3142973"/>
    <lineage>
        <taxon>Bacteria</taxon>
        <taxon>Pseudomonadati</taxon>
        <taxon>Pseudomonadota</taxon>
        <taxon>Gammaproteobacteria</taxon>
        <taxon>Oceanospirillales</taxon>
        <taxon>Hahellaceae</taxon>
        <taxon>Thermohahella</taxon>
    </lineage>
</organism>
<dbReference type="InterPro" id="IPR050706">
    <property type="entry name" value="Cyclic-di-GMP_PDE-like"/>
</dbReference>
<dbReference type="Gene3D" id="3.20.20.450">
    <property type="entry name" value="EAL domain"/>
    <property type="match status" value="1"/>
</dbReference>
<evidence type="ECO:0000256" key="2">
    <source>
        <dbReference type="ARBA" id="ARBA00022636"/>
    </source>
</evidence>
<dbReference type="SUPFAM" id="SSF55073">
    <property type="entry name" value="Nucleotide cyclase"/>
    <property type="match status" value="1"/>
</dbReference>
<dbReference type="Pfam" id="PF00990">
    <property type="entry name" value="GGDEF"/>
    <property type="match status" value="1"/>
</dbReference>
<dbReference type="PROSITE" id="PS50883">
    <property type="entry name" value="EAL"/>
    <property type="match status" value="1"/>
</dbReference>
<dbReference type="InterPro" id="IPR011622">
    <property type="entry name" value="7TMR_DISM_rcpt_extracell_dom2"/>
</dbReference>
<dbReference type="FunFam" id="3.20.20.450:FF:000001">
    <property type="entry name" value="Cyclic di-GMP phosphodiesterase yahA"/>
    <property type="match status" value="1"/>
</dbReference>
<feature type="domain" description="EAL" evidence="4">
    <location>
        <begin position="607"/>
        <end position="860"/>
    </location>
</feature>
<dbReference type="InterPro" id="IPR001633">
    <property type="entry name" value="EAL_dom"/>
</dbReference>
<feature type="transmembrane region" description="Helical" evidence="3">
    <location>
        <begin position="218"/>
        <end position="235"/>
    </location>
</feature>
<dbReference type="EC" id="3.1.4.52" evidence="1"/>
<accession>A0AB39UT19</accession>
<keyword evidence="3" id="KW-1133">Transmembrane helix</keyword>
<dbReference type="Pfam" id="PF07695">
    <property type="entry name" value="7TMR-DISM_7TM"/>
    <property type="match status" value="1"/>
</dbReference>
<proteinExistence type="predicted"/>
<reference evidence="5" key="1">
    <citation type="submission" date="2024-05" db="EMBL/GenBank/DDBJ databases">
        <title>Genome sequencing of novel strain.</title>
        <authorList>
            <person name="Ganbat D."/>
            <person name="Ganbat S."/>
            <person name="Lee S.-J."/>
        </authorList>
    </citation>
    <scope>NUCLEOTIDE SEQUENCE</scope>
    <source>
        <strain evidence="5">SMD15-11</strain>
    </source>
</reference>
<dbReference type="EMBL" id="CP154858">
    <property type="protein sequence ID" value="XDT71305.1"/>
    <property type="molecule type" value="Genomic_DNA"/>
</dbReference>
<dbReference type="CDD" id="cd01948">
    <property type="entry name" value="EAL"/>
    <property type="match status" value="1"/>
</dbReference>
<keyword evidence="3" id="KW-0472">Membrane</keyword>
<evidence type="ECO:0000256" key="3">
    <source>
        <dbReference type="SAM" id="Phobius"/>
    </source>
</evidence>
<dbReference type="SMART" id="SM00052">
    <property type="entry name" value="EAL"/>
    <property type="match status" value="1"/>
</dbReference>
<protein>
    <recommendedName>
        <fullName evidence="1">cyclic-guanylate-specific phosphodiesterase</fullName>
        <ecNumber evidence="1">3.1.4.52</ecNumber>
    </recommendedName>
</protein>
<dbReference type="AlphaFoldDB" id="A0AB39UT19"/>
<sequence>MLRLIRKLAAAMIWLPVLLWGILPSQAATLQLNQISSPVVLGEALDYLEDPDGSLSVLDIQHDTRLDWQHSNARVPNHGYTSSAYWYRLQVENTSTMQQYRLLEVGYALLDEVDFFLLSDGLIRNHYETGDQRPFANRPIEHRNFIFPVSLAPGQQATILLRIRTQSSHQVPVTLASETAFFVKDQERVLGQALYYGMMLVMILFNLFLYVSLRERVYLYYIAFVFSFAMVQLHISGFPAQYLWKTMPAMQDQMLLFFVPCITLFTSLFTRNFLDTATHAPFADRFFRVMTWLSWLAIGLSLLLPYEASIKLSLAIVIPTSTACLVTGPVLWARGHTIARFYSIAWFCITLAALALAFSKFGWIPRTFLTEHGLQFGSAMEAVLLSMALADRLNAEREHRFRVQARLLEESRQREKAENRLMHAALHHPLTGLPNRTYFENWFGSLSQKGFTPGSLMLGIIHLRRFHEVNKTLGHLQADALLMKISQILNTRAANMPGLVALESDGDRRWYLFALEGVSFGMLLDSTRDPEVVKHFETLARLAAEPFEFNDLNIDAGGVAGLSGFAEAGQDGATLIRHAQIAVDVGAREKALVTCYSDALNPYNARRLRLAGELRRALQNDQLSLYFQPKVCLRTGSVNSLEALLRWHHPELGFVPPDEFIPIAEKTGIIHALTEWVIRKAVATVAEMTAQGLPLSVAVNISPVNLKEPDFVQRLQAILDSHQVPACLLILEITETAMMADPARALSVMKGLDEMGVRLSIDDFGTGYSSFSYIRDLPVREVKIDRSFVMKLDQNESDRVIVRTMINMCHDLGFEVVAEGVENRAISEALRDMGSDYLQGYHFSRPLPFSQLEQWLVSHRQVLSEDSGAAPSFRAG</sequence>
<dbReference type="InterPro" id="IPR029787">
    <property type="entry name" value="Nucleotide_cyclase"/>
</dbReference>
<dbReference type="KEGG" id="tcd:AAIA72_10865"/>
<dbReference type="RefSeq" id="WP_369600340.1">
    <property type="nucleotide sequence ID" value="NZ_CP154858.1"/>
</dbReference>
<keyword evidence="3" id="KW-0812">Transmembrane</keyword>
<dbReference type="Gene3D" id="2.60.40.2380">
    <property type="match status" value="1"/>
</dbReference>
<keyword evidence="2" id="KW-0973">c-di-GMP</keyword>